<evidence type="ECO:0000313" key="2">
    <source>
        <dbReference type="EMBL" id="SDL92682.1"/>
    </source>
</evidence>
<accession>A0A1G9P1B4</accession>
<keyword evidence="1" id="KW-0812">Transmembrane</keyword>
<gene>
    <name evidence="2" type="ORF">SAMN05421869_1335</name>
</gene>
<protein>
    <submittedName>
        <fullName evidence="2">Uncharacterized protein</fullName>
    </submittedName>
</protein>
<reference evidence="2 3" key="1">
    <citation type="submission" date="2016-10" db="EMBL/GenBank/DDBJ databases">
        <authorList>
            <person name="de Groot N.N."/>
        </authorList>
    </citation>
    <scope>NUCLEOTIDE SEQUENCE [LARGE SCALE GENOMIC DNA]</scope>
    <source>
        <strain evidence="2 3">CGMCC 4.6533</strain>
    </source>
</reference>
<name>A0A1G9P1B4_9ACTN</name>
<proteinExistence type="predicted"/>
<keyword evidence="3" id="KW-1185">Reference proteome</keyword>
<dbReference type="Proteomes" id="UP000199202">
    <property type="component" value="Unassembled WGS sequence"/>
</dbReference>
<organism evidence="2 3">
    <name type="scientific">Nonomuraea jiangxiensis</name>
    <dbReference type="NCBI Taxonomy" id="633440"/>
    <lineage>
        <taxon>Bacteria</taxon>
        <taxon>Bacillati</taxon>
        <taxon>Actinomycetota</taxon>
        <taxon>Actinomycetes</taxon>
        <taxon>Streptosporangiales</taxon>
        <taxon>Streptosporangiaceae</taxon>
        <taxon>Nonomuraea</taxon>
    </lineage>
</organism>
<dbReference type="AlphaFoldDB" id="A0A1G9P1B4"/>
<feature type="transmembrane region" description="Helical" evidence="1">
    <location>
        <begin position="30"/>
        <end position="50"/>
    </location>
</feature>
<keyword evidence="1" id="KW-0472">Membrane</keyword>
<keyword evidence="1" id="KW-1133">Transmembrane helix</keyword>
<sequence>MSSQSGQPAPETLGLNNASGEKALLSVRSALIFTIAAMIGAAAGVLSLWAEFSTPVSIIAACTAFSSAVAFLNAIIS</sequence>
<evidence type="ECO:0000313" key="3">
    <source>
        <dbReference type="Proteomes" id="UP000199202"/>
    </source>
</evidence>
<dbReference type="EMBL" id="FNDJ01000033">
    <property type="protein sequence ID" value="SDL92682.1"/>
    <property type="molecule type" value="Genomic_DNA"/>
</dbReference>
<evidence type="ECO:0000256" key="1">
    <source>
        <dbReference type="SAM" id="Phobius"/>
    </source>
</evidence>
<feature type="transmembrane region" description="Helical" evidence="1">
    <location>
        <begin position="56"/>
        <end position="76"/>
    </location>
</feature>